<feature type="transmembrane region" description="Helical" evidence="1">
    <location>
        <begin position="95"/>
        <end position="113"/>
    </location>
</feature>
<dbReference type="RefSeq" id="WP_170023255.1">
    <property type="nucleotide sequence ID" value="NZ_JABCSC020000006.1"/>
</dbReference>
<feature type="transmembrane region" description="Helical" evidence="1">
    <location>
        <begin position="173"/>
        <end position="192"/>
    </location>
</feature>
<name>A0ABX2IPN5_9RHOO</name>
<dbReference type="Gene3D" id="1.20.1530.20">
    <property type="match status" value="1"/>
</dbReference>
<organism evidence="2 3">
    <name type="scientific">Uliginosibacterium aquaticum</name>
    <dbReference type="NCBI Taxonomy" id="2731212"/>
    <lineage>
        <taxon>Bacteria</taxon>
        <taxon>Pseudomonadati</taxon>
        <taxon>Pseudomonadota</taxon>
        <taxon>Betaproteobacteria</taxon>
        <taxon>Rhodocyclales</taxon>
        <taxon>Zoogloeaceae</taxon>
        <taxon>Uliginosibacterium</taxon>
    </lineage>
</organism>
<evidence type="ECO:0000313" key="3">
    <source>
        <dbReference type="Proteomes" id="UP000778523"/>
    </source>
</evidence>
<protein>
    <submittedName>
        <fullName evidence="2">Bile acid:sodium symporter</fullName>
    </submittedName>
</protein>
<dbReference type="Pfam" id="PF13593">
    <property type="entry name" value="SBF_like"/>
    <property type="match status" value="1"/>
</dbReference>
<accession>A0ABX2IPN5</accession>
<keyword evidence="1" id="KW-0472">Membrane</keyword>
<reference evidence="2 3" key="1">
    <citation type="submission" date="2020-06" db="EMBL/GenBank/DDBJ databases">
        <title>Draft genome of Uliginosibacterium sp. IMCC34675.</title>
        <authorList>
            <person name="Song J."/>
        </authorList>
    </citation>
    <scope>NUCLEOTIDE SEQUENCE [LARGE SCALE GENOMIC DNA]</scope>
    <source>
        <strain evidence="2 3">IMCC34675</strain>
    </source>
</reference>
<dbReference type="InterPro" id="IPR038770">
    <property type="entry name" value="Na+/solute_symporter_sf"/>
</dbReference>
<proteinExistence type="predicted"/>
<feature type="transmembrane region" description="Helical" evidence="1">
    <location>
        <begin position="134"/>
        <end position="153"/>
    </location>
</feature>
<keyword evidence="3" id="KW-1185">Reference proteome</keyword>
<sequence length="327" mass="34796">MFALLRRFGLDGFILALLASALFAAVWPELGRSGGLLHLDWYASWGVAVVFLLYGLGLSPARMRAGLLNWRLHCVVQGATFILFPLLGLLLDATLGSLFAAPLALGLFYLCALPSTVSSSVTMTSIAHGNVPGAIFNASLSSLIGVFITPLWVNAYLQTQGAGLPLGPVIGKIVLMVVVPIVLGQLLRPLLLRQLERAAPVTRWLDRATIVAIVANSFADSVHEGVWAQQGILTLLAIAAIAVVLFWGVMGLLALLCDRLGFSREDRIAAQFCGSKKSLAAGVPMAGIMFAGNPALGLIIAPIMIFHLLQLVMVSVLARRWGQQHSG</sequence>
<feature type="transmembrane region" description="Helical" evidence="1">
    <location>
        <begin position="70"/>
        <end position="89"/>
    </location>
</feature>
<keyword evidence="1" id="KW-1133">Transmembrane helix</keyword>
<comment type="caution">
    <text evidence="2">The sequence shown here is derived from an EMBL/GenBank/DDBJ whole genome shotgun (WGS) entry which is preliminary data.</text>
</comment>
<dbReference type="PIRSF" id="PIRSF026166">
    <property type="entry name" value="UCP026166"/>
    <property type="match status" value="1"/>
</dbReference>
<keyword evidence="1" id="KW-0812">Transmembrane</keyword>
<dbReference type="PANTHER" id="PTHR18640:SF5">
    <property type="entry name" value="SODIUM_BILE ACID COTRANSPORTER 7"/>
    <property type="match status" value="1"/>
</dbReference>
<dbReference type="InterPro" id="IPR016833">
    <property type="entry name" value="Put_Na-Bile_cotransptr"/>
</dbReference>
<dbReference type="EMBL" id="JABCSC020000006">
    <property type="protein sequence ID" value="NSL56982.1"/>
    <property type="molecule type" value="Genomic_DNA"/>
</dbReference>
<feature type="transmembrane region" description="Helical" evidence="1">
    <location>
        <begin position="41"/>
        <end position="58"/>
    </location>
</feature>
<dbReference type="PANTHER" id="PTHR18640">
    <property type="entry name" value="SOLUTE CARRIER FAMILY 10 MEMBER 7"/>
    <property type="match status" value="1"/>
</dbReference>
<evidence type="ECO:0000313" key="2">
    <source>
        <dbReference type="EMBL" id="NSL56982.1"/>
    </source>
</evidence>
<feature type="transmembrane region" description="Helical" evidence="1">
    <location>
        <begin position="296"/>
        <end position="318"/>
    </location>
</feature>
<dbReference type="Proteomes" id="UP000778523">
    <property type="component" value="Unassembled WGS sequence"/>
</dbReference>
<evidence type="ECO:0000256" key="1">
    <source>
        <dbReference type="SAM" id="Phobius"/>
    </source>
</evidence>
<gene>
    <name evidence="2" type="ORF">HJ583_018265</name>
</gene>
<feature type="transmembrane region" description="Helical" evidence="1">
    <location>
        <begin position="231"/>
        <end position="256"/>
    </location>
</feature>